<dbReference type="GO" id="GO:1990281">
    <property type="term" value="C:efflux pump complex"/>
    <property type="evidence" value="ECO:0007669"/>
    <property type="project" value="TreeGrafter"/>
</dbReference>
<gene>
    <name evidence="6" type="ORF">GALL_339300</name>
</gene>
<evidence type="ECO:0000256" key="2">
    <source>
        <dbReference type="ARBA" id="ARBA00022452"/>
    </source>
</evidence>
<dbReference type="GO" id="GO:0015562">
    <property type="term" value="F:efflux transmembrane transporter activity"/>
    <property type="evidence" value="ECO:0007669"/>
    <property type="project" value="InterPro"/>
</dbReference>
<keyword evidence="5" id="KW-0998">Cell outer membrane</keyword>
<evidence type="ECO:0000256" key="5">
    <source>
        <dbReference type="ARBA" id="ARBA00023237"/>
    </source>
</evidence>
<dbReference type="GO" id="GO:0009279">
    <property type="term" value="C:cell outer membrane"/>
    <property type="evidence" value="ECO:0007669"/>
    <property type="project" value="UniProtKB-SubCell"/>
</dbReference>
<dbReference type="SUPFAM" id="SSF56954">
    <property type="entry name" value="Outer membrane efflux proteins (OEP)"/>
    <property type="match status" value="1"/>
</dbReference>
<organism evidence="6">
    <name type="scientific">mine drainage metagenome</name>
    <dbReference type="NCBI Taxonomy" id="410659"/>
    <lineage>
        <taxon>unclassified sequences</taxon>
        <taxon>metagenomes</taxon>
        <taxon>ecological metagenomes</taxon>
    </lineage>
</organism>
<comment type="caution">
    <text evidence="6">The sequence shown here is derived from an EMBL/GenBank/DDBJ whole genome shotgun (WGS) entry which is preliminary data.</text>
</comment>
<dbReference type="PANTHER" id="PTHR30026:SF20">
    <property type="entry name" value="OUTER MEMBRANE PROTEIN TOLC"/>
    <property type="match status" value="1"/>
</dbReference>
<evidence type="ECO:0000256" key="1">
    <source>
        <dbReference type="ARBA" id="ARBA00004442"/>
    </source>
</evidence>
<dbReference type="PANTHER" id="PTHR30026">
    <property type="entry name" value="OUTER MEMBRANE PROTEIN TOLC"/>
    <property type="match status" value="1"/>
</dbReference>
<keyword evidence="2" id="KW-1134">Transmembrane beta strand</keyword>
<dbReference type="Gene3D" id="1.20.1600.10">
    <property type="entry name" value="Outer membrane efflux proteins (OEP)"/>
    <property type="match status" value="1"/>
</dbReference>
<name>A0A1J5QLQ5_9ZZZZ</name>
<comment type="subcellular location">
    <subcellularLocation>
        <location evidence="1">Cell outer membrane</location>
    </subcellularLocation>
</comment>
<evidence type="ECO:0000256" key="3">
    <source>
        <dbReference type="ARBA" id="ARBA00022692"/>
    </source>
</evidence>
<sequence>MQSIRQSLNNLWVTALALSFAAAPVHAASLQAAMPMSAALEEAIPPLNSLPSPTLPRTALLDRLLVDAPTVRAAQGMQQAAVQNGQILLDGTHEFVGQAQMDQRRVVPPDAPVAAKYNEWQLLIQRQLRLPSQARADARMADALSVTAHAELDSARQNLLSSLLVAWFNAQLAQADVALAQQNLLLIQEQAHALHRRESLGDASILELEQMQAEEGRAKSALLLAQGMADSQRAALAARYPALAADAALSGQPDTTAPLAMPALRAKALLALVEQHSAALEYGRATVQEAQSLVAQDAAMRTPQPTVGAYLASDRGGQERVIGLQFSMPFGGPARVARERAALAELDTAQWRLHDIQAQTLAGFERLLITAQSQASGALAQEQATQVQIQASTRMLRAYQLGEVPISDWLMARRSALTAEQQLLLTRFDAARSAALLKLDAGLLFDSSQSTGVMPAVSPAQEQPQH</sequence>
<protein>
    <submittedName>
        <fullName evidence="6">Outer membrane efflux protein</fullName>
    </submittedName>
</protein>
<reference evidence="6" key="1">
    <citation type="submission" date="2016-10" db="EMBL/GenBank/DDBJ databases">
        <title>Sequence of Gallionella enrichment culture.</title>
        <authorList>
            <person name="Poehlein A."/>
            <person name="Muehling M."/>
            <person name="Daniel R."/>
        </authorList>
    </citation>
    <scope>NUCLEOTIDE SEQUENCE</scope>
</reference>
<evidence type="ECO:0000313" key="6">
    <source>
        <dbReference type="EMBL" id="OIQ84258.1"/>
    </source>
</evidence>
<keyword evidence="4" id="KW-0472">Membrane</keyword>
<keyword evidence="3" id="KW-0812">Transmembrane</keyword>
<evidence type="ECO:0000256" key="4">
    <source>
        <dbReference type="ARBA" id="ARBA00023136"/>
    </source>
</evidence>
<dbReference type="EMBL" id="MLJW01000632">
    <property type="protein sequence ID" value="OIQ84258.1"/>
    <property type="molecule type" value="Genomic_DNA"/>
</dbReference>
<dbReference type="GO" id="GO:0015288">
    <property type="term" value="F:porin activity"/>
    <property type="evidence" value="ECO:0007669"/>
    <property type="project" value="TreeGrafter"/>
</dbReference>
<dbReference type="AlphaFoldDB" id="A0A1J5QLQ5"/>
<dbReference type="InterPro" id="IPR051906">
    <property type="entry name" value="TolC-like"/>
</dbReference>
<accession>A0A1J5QLQ5</accession>
<proteinExistence type="predicted"/>